<proteinExistence type="predicted"/>
<name>A0ABT8ZWN6_9SPHN</name>
<evidence type="ECO:0000313" key="1">
    <source>
        <dbReference type="EMBL" id="MDO7841959.1"/>
    </source>
</evidence>
<dbReference type="EMBL" id="JAUQSZ010000003">
    <property type="protein sequence ID" value="MDO7841959.1"/>
    <property type="molecule type" value="Genomic_DNA"/>
</dbReference>
<dbReference type="Proteomes" id="UP001176468">
    <property type="component" value="Unassembled WGS sequence"/>
</dbReference>
<accession>A0ABT8ZWN6</accession>
<organism evidence="1 2">
    <name type="scientific">Sphingomonas immobilis</name>
    <dbReference type="NCBI Taxonomy" id="3063997"/>
    <lineage>
        <taxon>Bacteria</taxon>
        <taxon>Pseudomonadati</taxon>
        <taxon>Pseudomonadota</taxon>
        <taxon>Alphaproteobacteria</taxon>
        <taxon>Sphingomonadales</taxon>
        <taxon>Sphingomonadaceae</taxon>
        <taxon>Sphingomonas</taxon>
    </lineage>
</organism>
<comment type="caution">
    <text evidence="1">The sequence shown here is derived from an EMBL/GenBank/DDBJ whole genome shotgun (WGS) entry which is preliminary data.</text>
</comment>
<gene>
    <name evidence="1" type="ORF">Q5H94_06455</name>
</gene>
<sequence>MITVTGYSVRRDRDRKMIICTVNASYEEQHSLTLLPELADAIAWARASASLNVLFDNRAGRPLAPATSEAIRKIMFEDASPTDRVAILVPSSVTKGLARPQTNAHCGLFLSESAALMWLIGEHPARPGVYQDAI</sequence>
<protein>
    <submittedName>
        <fullName evidence="1">Uncharacterized protein</fullName>
    </submittedName>
</protein>
<evidence type="ECO:0000313" key="2">
    <source>
        <dbReference type="Proteomes" id="UP001176468"/>
    </source>
</evidence>
<reference evidence="1" key="1">
    <citation type="submission" date="2023-07" db="EMBL/GenBank/DDBJ databases">
        <authorList>
            <person name="Kim M.K."/>
        </authorList>
    </citation>
    <scope>NUCLEOTIDE SEQUENCE</scope>
    <source>
        <strain evidence="1">CA1-15</strain>
    </source>
</reference>
<keyword evidence="2" id="KW-1185">Reference proteome</keyword>